<gene>
    <name evidence="2" type="ORF">EVAR_53191_1</name>
</gene>
<keyword evidence="3" id="KW-1185">Reference proteome</keyword>
<sequence>MCPRRKKGCQHLQRHSQGGQGHMGIESGDSEDDLRRRDRAYRHVRIVRLALAASKLGVRKCLMLYSSIALKACRLTEQFFIPR</sequence>
<feature type="region of interest" description="Disordered" evidence="1">
    <location>
        <begin position="1"/>
        <end position="32"/>
    </location>
</feature>
<feature type="compositionally biased region" description="Basic residues" evidence="1">
    <location>
        <begin position="1"/>
        <end position="14"/>
    </location>
</feature>
<evidence type="ECO:0000256" key="1">
    <source>
        <dbReference type="SAM" id="MobiDB-lite"/>
    </source>
</evidence>
<proteinExistence type="predicted"/>
<comment type="caution">
    <text evidence="2">The sequence shown here is derived from an EMBL/GenBank/DDBJ whole genome shotgun (WGS) entry which is preliminary data.</text>
</comment>
<evidence type="ECO:0000313" key="3">
    <source>
        <dbReference type="Proteomes" id="UP000299102"/>
    </source>
</evidence>
<dbReference type="AlphaFoldDB" id="A0A4C1YU71"/>
<name>A0A4C1YU71_EUMVA</name>
<evidence type="ECO:0000313" key="2">
    <source>
        <dbReference type="EMBL" id="GBP80051.1"/>
    </source>
</evidence>
<accession>A0A4C1YU71</accession>
<dbReference type="EMBL" id="BGZK01001443">
    <property type="protein sequence ID" value="GBP80051.1"/>
    <property type="molecule type" value="Genomic_DNA"/>
</dbReference>
<dbReference type="Proteomes" id="UP000299102">
    <property type="component" value="Unassembled WGS sequence"/>
</dbReference>
<reference evidence="2 3" key="1">
    <citation type="journal article" date="2019" name="Commun. Biol.">
        <title>The bagworm genome reveals a unique fibroin gene that provides high tensile strength.</title>
        <authorList>
            <person name="Kono N."/>
            <person name="Nakamura H."/>
            <person name="Ohtoshi R."/>
            <person name="Tomita M."/>
            <person name="Numata K."/>
            <person name="Arakawa K."/>
        </authorList>
    </citation>
    <scope>NUCLEOTIDE SEQUENCE [LARGE SCALE GENOMIC DNA]</scope>
</reference>
<organism evidence="2 3">
    <name type="scientific">Eumeta variegata</name>
    <name type="common">Bagworm moth</name>
    <name type="synonym">Eumeta japonica</name>
    <dbReference type="NCBI Taxonomy" id="151549"/>
    <lineage>
        <taxon>Eukaryota</taxon>
        <taxon>Metazoa</taxon>
        <taxon>Ecdysozoa</taxon>
        <taxon>Arthropoda</taxon>
        <taxon>Hexapoda</taxon>
        <taxon>Insecta</taxon>
        <taxon>Pterygota</taxon>
        <taxon>Neoptera</taxon>
        <taxon>Endopterygota</taxon>
        <taxon>Lepidoptera</taxon>
        <taxon>Glossata</taxon>
        <taxon>Ditrysia</taxon>
        <taxon>Tineoidea</taxon>
        <taxon>Psychidae</taxon>
        <taxon>Oiketicinae</taxon>
        <taxon>Eumeta</taxon>
    </lineage>
</organism>
<protein>
    <submittedName>
        <fullName evidence="2">Uncharacterized protein</fullName>
    </submittedName>
</protein>